<name>A0ABS3JF45_9BACT</name>
<accession>A0ABS3JF45</accession>
<dbReference type="PANTHER" id="PTHR43825:SF1">
    <property type="entry name" value="TRANSKETOLASE-LIKE PYRIMIDINE-BINDING DOMAIN-CONTAINING PROTEIN"/>
    <property type="match status" value="1"/>
</dbReference>
<dbReference type="EMBL" id="JAFMYW010000002">
    <property type="protein sequence ID" value="MBO0948611.1"/>
    <property type="molecule type" value="Genomic_DNA"/>
</dbReference>
<dbReference type="SMART" id="SM00861">
    <property type="entry name" value="Transket_pyr"/>
    <property type="match status" value="1"/>
</dbReference>
<dbReference type="InterPro" id="IPR029061">
    <property type="entry name" value="THDP-binding"/>
</dbReference>
<reference evidence="2 3" key="1">
    <citation type="submission" date="2021-03" db="EMBL/GenBank/DDBJ databases">
        <title>Fibrella sp. HMF5405 genome sequencing and assembly.</title>
        <authorList>
            <person name="Kang H."/>
            <person name="Kim H."/>
            <person name="Bae S."/>
            <person name="Joh K."/>
        </authorList>
    </citation>
    <scope>NUCLEOTIDE SEQUENCE [LARGE SCALE GENOMIC DNA]</scope>
    <source>
        <strain evidence="2 3">HMF5405</strain>
    </source>
</reference>
<dbReference type="CDD" id="cd07033">
    <property type="entry name" value="TPP_PYR_DXS_TK_like"/>
    <property type="match status" value="1"/>
</dbReference>
<dbReference type="SUPFAM" id="SSF52922">
    <property type="entry name" value="TK C-terminal domain-like"/>
    <property type="match status" value="1"/>
</dbReference>
<sequence length="323" mass="34437">MGDVITTTSATYLANLDVFSGTLQKLAATNRNLLVVTSDSRGSGKLVPFAQNYPKQLIEVGIAEQNLVGVAAGLASTGKNVFAVSPACFLTARSFEQIKTDVAYSNNPVRLVGISAGVSYGALGSTHHSLHDFAALRAVNNLTIVAPADNFESEQAIRQAAELDTPIYIRFGKKPMPLLTEANCPFELGKGRLVRQGDDLVLIATGETVYPALQAARHLDNVHGIQASVVSMHTIKPLDYELLARVAAKGSPIVTVEEHSIFGGLGEACASFLMSNGYRNPFRIMGIPDEYTVTGSQTEIMDHYGLSESGIADRALALLNNQS</sequence>
<proteinExistence type="predicted"/>
<dbReference type="Gene3D" id="3.40.50.970">
    <property type="match status" value="1"/>
</dbReference>
<dbReference type="InterPro" id="IPR033248">
    <property type="entry name" value="Transketolase_C"/>
</dbReference>
<dbReference type="InterPro" id="IPR051157">
    <property type="entry name" value="PDH/Transketolase"/>
</dbReference>
<protein>
    <submittedName>
        <fullName evidence="2">Transketolase family protein</fullName>
    </submittedName>
</protein>
<dbReference type="Gene3D" id="3.40.50.920">
    <property type="match status" value="1"/>
</dbReference>
<dbReference type="Pfam" id="PF02780">
    <property type="entry name" value="Transketolase_C"/>
    <property type="match status" value="1"/>
</dbReference>
<dbReference type="Proteomes" id="UP000664628">
    <property type="component" value="Unassembled WGS sequence"/>
</dbReference>
<evidence type="ECO:0000313" key="2">
    <source>
        <dbReference type="EMBL" id="MBO0948611.1"/>
    </source>
</evidence>
<keyword evidence="3" id="KW-1185">Reference proteome</keyword>
<dbReference type="SUPFAM" id="SSF52518">
    <property type="entry name" value="Thiamin diphosphate-binding fold (THDP-binding)"/>
    <property type="match status" value="1"/>
</dbReference>
<dbReference type="InterPro" id="IPR009014">
    <property type="entry name" value="Transketo_C/PFOR_II"/>
</dbReference>
<dbReference type="Pfam" id="PF02779">
    <property type="entry name" value="Transket_pyr"/>
    <property type="match status" value="1"/>
</dbReference>
<feature type="domain" description="Transketolase-like pyrimidine-binding" evidence="1">
    <location>
        <begin position="13"/>
        <end position="178"/>
    </location>
</feature>
<organism evidence="2 3">
    <name type="scientific">Fibrella forsythiae</name>
    <dbReference type="NCBI Taxonomy" id="2817061"/>
    <lineage>
        <taxon>Bacteria</taxon>
        <taxon>Pseudomonadati</taxon>
        <taxon>Bacteroidota</taxon>
        <taxon>Cytophagia</taxon>
        <taxon>Cytophagales</taxon>
        <taxon>Spirosomataceae</taxon>
        <taxon>Fibrella</taxon>
    </lineage>
</organism>
<gene>
    <name evidence="2" type="ORF">J2I46_08475</name>
</gene>
<evidence type="ECO:0000259" key="1">
    <source>
        <dbReference type="SMART" id="SM00861"/>
    </source>
</evidence>
<evidence type="ECO:0000313" key="3">
    <source>
        <dbReference type="Proteomes" id="UP000664628"/>
    </source>
</evidence>
<dbReference type="InterPro" id="IPR005475">
    <property type="entry name" value="Transketolase-like_Pyr-bd"/>
</dbReference>
<dbReference type="PANTHER" id="PTHR43825">
    <property type="entry name" value="PYRUVATE DEHYDROGENASE E1 COMPONENT"/>
    <property type="match status" value="1"/>
</dbReference>
<dbReference type="RefSeq" id="WP_207328570.1">
    <property type="nucleotide sequence ID" value="NZ_JAFMYW010000002.1"/>
</dbReference>
<comment type="caution">
    <text evidence="2">The sequence shown here is derived from an EMBL/GenBank/DDBJ whole genome shotgun (WGS) entry which is preliminary data.</text>
</comment>